<evidence type="ECO:0000256" key="5">
    <source>
        <dbReference type="RuleBase" id="RU000687"/>
    </source>
</evidence>
<dbReference type="AlphaFoldDB" id="A0A8W8M367"/>
<dbReference type="InterPro" id="IPR036734">
    <property type="entry name" value="Neur_chan_lig-bd_sf"/>
</dbReference>
<keyword evidence="5" id="KW-0813">Transport</keyword>
<dbReference type="Gene3D" id="1.20.58.390">
    <property type="entry name" value="Neurotransmitter-gated ion-channel transmembrane domain"/>
    <property type="match status" value="1"/>
</dbReference>
<feature type="transmembrane region" description="Helical" evidence="5">
    <location>
        <begin position="255"/>
        <end position="273"/>
    </location>
</feature>
<keyword evidence="4 5" id="KW-0472">Membrane</keyword>
<dbReference type="SUPFAM" id="SSF63712">
    <property type="entry name" value="Nicotinic receptor ligand binding domain-like"/>
    <property type="match status" value="1"/>
</dbReference>
<dbReference type="GO" id="GO:0005230">
    <property type="term" value="F:extracellular ligand-gated monoatomic ion channel activity"/>
    <property type="evidence" value="ECO:0007669"/>
    <property type="project" value="InterPro"/>
</dbReference>
<evidence type="ECO:0000313" key="8">
    <source>
        <dbReference type="EnsemblMetazoa" id="G30750.1:cds"/>
    </source>
</evidence>
<feature type="transmembrane region" description="Helical" evidence="5">
    <location>
        <begin position="373"/>
        <end position="394"/>
    </location>
</feature>
<feature type="transmembrane region" description="Helical" evidence="5">
    <location>
        <begin position="226"/>
        <end position="248"/>
    </location>
</feature>
<dbReference type="InterPro" id="IPR006201">
    <property type="entry name" value="Neur_channel"/>
</dbReference>
<comment type="similarity">
    <text evidence="5">Belongs to the ligand-gated ion channel (TC 1.A.9) family.</text>
</comment>
<keyword evidence="2 5" id="KW-0812">Transmembrane</keyword>
<dbReference type="Pfam" id="PF02931">
    <property type="entry name" value="Neur_chan_LBD"/>
    <property type="match status" value="1"/>
</dbReference>
<evidence type="ECO:0000256" key="2">
    <source>
        <dbReference type="ARBA" id="ARBA00022692"/>
    </source>
</evidence>
<dbReference type="InterPro" id="IPR038050">
    <property type="entry name" value="Neuro_actylchol_rec"/>
</dbReference>
<feature type="domain" description="Neurotransmitter-gated ion-channel ligand-binding" evidence="6">
    <location>
        <begin position="24"/>
        <end position="224"/>
    </location>
</feature>
<dbReference type="SUPFAM" id="SSF90112">
    <property type="entry name" value="Neurotransmitter-gated ion-channel transmembrane pore"/>
    <property type="match status" value="1"/>
</dbReference>
<dbReference type="InterPro" id="IPR006202">
    <property type="entry name" value="Neur_chan_lig-bd"/>
</dbReference>
<dbReference type="FunFam" id="2.70.170.10:FF:000028">
    <property type="entry name" value="AcetylCholine Receptor"/>
    <property type="match status" value="1"/>
</dbReference>
<keyword evidence="5" id="KW-0406">Ion transport</keyword>
<feature type="domain" description="Neurotransmitter-gated ion-channel transmembrane" evidence="7">
    <location>
        <begin position="231"/>
        <end position="306"/>
    </location>
</feature>
<feature type="chain" id="PRO_5036515583" description="Neuronal acetylcholine receptor subunit alpha-6" evidence="5">
    <location>
        <begin position="22"/>
        <end position="395"/>
    </location>
</feature>
<dbReference type="PANTHER" id="PTHR18945">
    <property type="entry name" value="NEUROTRANSMITTER GATED ION CHANNEL"/>
    <property type="match status" value="1"/>
</dbReference>
<feature type="signal peptide" evidence="5">
    <location>
        <begin position="1"/>
        <end position="21"/>
    </location>
</feature>
<protein>
    <recommendedName>
        <fullName evidence="10">Neuronal acetylcholine receptor subunit alpha-6</fullName>
    </recommendedName>
</protein>
<dbReference type="GO" id="GO:0004888">
    <property type="term" value="F:transmembrane signaling receptor activity"/>
    <property type="evidence" value="ECO:0007669"/>
    <property type="project" value="InterPro"/>
</dbReference>
<dbReference type="InterPro" id="IPR036719">
    <property type="entry name" value="Neuro-gated_channel_TM_sf"/>
</dbReference>
<accession>A0A8W8M367</accession>
<evidence type="ECO:0000313" key="9">
    <source>
        <dbReference type="Proteomes" id="UP000005408"/>
    </source>
</evidence>
<proteinExistence type="inferred from homology"/>
<dbReference type="InterPro" id="IPR018000">
    <property type="entry name" value="Neurotransmitter_ion_chnl_CS"/>
</dbReference>
<name>A0A8W8M367_MAGGI</name>
<dbReference type="Gene3D" id="2.70.170.10">
    <property type="entry name" value="Neurotransmitter-gated ion-channel ligand-binding domain"/>
    <property type="match status" value="1"/>
</dbReference>
<keyword evidence="5" id="KW-0407">Ion channel</keyword>
<sequence>MNQVNTVVLLHALLHCHFTSADSIENYLFEHYSARMKPRRNQKELVEVDIAMTIQTVLKVDERFQYISFYGWFEVQWRDEFLMWNETEYQGIKKISVPYQHVWVPDISMYYSEEHIHDLGVHPFVSVTSQGHVTWFPGAKYTVQCYLKVKKFPFDRQKCSIVVAAWQTTDWMQKLAPRARSVNEVKGIAENGEWEFQNFTYEENYDAEFDLTKIVYTLEFQRRYRYFLLCTIMPIVILSVLNSLTFLIPVESGERITYCLTLFLTFTVFLTLFDQTMPRNSIDVPYITVFVSFHLFLCVISTVVSILTISSKRGQECDSRDTQIVPLESQGEDLHLGEVNADGKRSGSSGKNYLRRTLKSILKEVFICKIDTVMLVMNFFFLGSSAFVLVICYIS</sequence>
<keyword evidence="3 5" id="KW-1133">Transmembrane helix</keyword>
<keyword evidence="5" id="KW-0732">Signal</keyword>
<dbReference type="CDD" id="cd19051">
    <property type="entry name" value="LGIC_TM_cation"/>
    <property type="match status" value="1"/>
</dbReference>
<evidence type="ECO:0000259" key="7">
    <source>
        <dbReference type="Pfam" id="PF02932"/>
    </source>
</evidence>
<dbReference type="Proteomes" id="UP000005408">
    <property type="component" value="Unassembled WGS sequence"/>
</dbReference>
<dbReference type="PRINTS" id="PR00252">
    <property type="entry name" value="NRIONCHANNEL"/>
</dbReference>
<comment type="subcellular location">
    <subcellularLocation>
        <location evidence="1">Membrane</location>
        <topology evidence="1">Multi-pass membrane protein</topology>
    </subcellularLocation>
</comment>
<reference evidence="8" key="1">
    <citation type="submission" date="2022-08" db="UniProtKB">
        <authorList>
            <consortium name="EnsemblMetazoa"/>
        </authorList>
    </citation>
    <scope>IDENTIFICATION</scope>
    <source>
        <strain evidence="8">05x7-T-G4-1.051#20</strain>
    </source>
</reference>
<dbReference type="PROSITE" id="PS00236">
    <property type="entry name" value="NEUROTR_ION_CHANNEL"/>
    <property type="match status" value="1"/>
</dbReference>
<organism evidence="8 9">
    <name type="scientific">Magallana gigas</name>
    <name type="common">Pacific oyster</name>
    <name type="synonym">Crassostrea gigas</name>
    <dbReference type="NCBI Taxonomy" id="29159"/>
    <lineage>
        <taxon>Eukaryota</taxon>
        <taxon>Metazoa</taxon>
        <taxon>Spiralia</taxon>
        <taxon>Lophotrochozoa</taxon>
        <taxon>Mollusca</taxon>
        <taxon>Bivalvia</taxon>
        <taxon>Autobranchia</taxon>
        <taxon>Pteriomorphia</taxon>
        <taxon>Ostreida</taxon>
        <taxon>Ostreoidea</taxon>
        <taxon>Ostreidae</taxon>
        <taxon>Magallana</taxon>
    </lineage>
</organism>
<dbReference type="Pfam" id="PF02932">
    <property type="entry name" value="Neur_chan_memb"/>
    <property type="match status" value="1"/>
</dbReference>
<dbReference type="InterPro" id="IPR006029">
    <property type="entry name" value="Neurotrans-gated_channel_TM"/>
</dbReference>
<dbReference type="GO" id="GO:0016020">
    <property type="term" value="C:membrane"/>
    <property type="evidence" value="ECO:0007669"/>
    <property type="project" value="UniProtKB-SubCell"/>
</dbReference>
<evidence type="ECO:0000259" key="6">
    <source>
        <dbReference type="Pfam" id="PF02931"/>
    </source>
</evidence>
<evidence type="ECO:0000256" key="1">
    <source>
        <dbReference type="ARBA" id="ARBA00004141"/>
    </source>
</evidence>
<dbReference type="EnsemblMetazoa" id="G30750.1">
    <property type="protein sequence ID" value="G30750.1:cds"/>
    <property type="gene ID" value="G30750"/>
</dbReference>
<evidence type="ECO:0008006" key="10">
    <source>
        <dbReference type="Google" id="ProtNLM"/>
    </source>
</evidence>
<evidence type="ECO:0000256" key="4">
    <source>
        <dbReference type="ARBA" id="ARBA00023136"/>
    </source>
</evidence>
<evidence type="ECO:0000256" key="3">
    <source>
        <dbReference type="ARBA" id="ARBA00022989"/>
    </source>
</evidence>
<dbReference type="CDD" id="cd18989">
    <property type="entry name" value="LGIC_ECD_cation"/>
    <property type="match status" value="1"/>
</dbReference>
<keyword evidence="9" id="KW-1185">Reference proteome</keyword>
<feature type="transmembrane region" description="Helical" evidence="5">
    <location>
        <begin position="285"/>
        <end position="310"/>
    </location>
</feature>